<reference evidence="1" key="1">
    <citation type="journal article" date="2010" name="BMC Genomics">
        <title>Genomes of three tomato pathogens within the Ralstonia solanacearum species complex reveal significant evolutionary divergence.</title>
        <authorList>
            <person name="Remenant B."/>
            <person name="Coupat-Goutaland B."/>
            <person name="Guidot A."/>
            <person name="Cellier G."/>
            <person name="Wicker E."/>
            <person name="Allen C."/>
            <person name="Fegan M."/>
            <person name="Pruvost O."/>
            <person name="Elbaz M."/>
            <person name="Calteau A."/>
            <person name="Salvignol G."/>
            <person name="Mornico D."/>
            <person name="Mangenot S."/>
            <person name="Barbe V."/>
            <person name="Medigue C."/>
            <person name="Prior P."/>
        </authorList>
    </citation>
    <scope>NUCLEOTIDE SEQUENCE [LARGE SCALE GENOMIC DNA]</scope>
    <source>
        <strain evidence="1">CFBP2957</strain>
        <plasmid evidence="1">RCFBPv3_mp</plasmid>
    </source>
</reference>
<proteinExistence type="predicted"/>
<organism evidence="1">
    <name type="scientific">Ralstonia solanacearum CFBP2957</name>
    <dbReference type="NCBI Taxonomy" id="859656"/>
    <lineage>
        <taxon>Bacteria</taxon>
        <taxon>Pseudomonadati</taxon>
        <taxon>Pseudomonadota</taxon>
        <taxon>Betaproteobacteria</taxon>
        <taxon>Burkholderiales</taxon>
        <taxon>Burkholderiaceae</taxon>
        <taxon>Ralstonia</taxon>
        <taxon>Ralstonia solanacearum species complex</taxon>
    </lineage>
</organism>
<keyword evidence="1" id="KW-0614">Plasmid</keyword>
<dbReference type="EMBL" id="FP885907">
    <property type="protein sequence ID" value="CBJ54403.1"/>
    <property type="molecule type" value="Genomic_DNA"/>
</dbReference>
<evidence type="ECO:0000313" key="1">
    <source>
        <dbReference type="EMBL" id="CBJ54403.1"/>
    </source>
</evidence>
<sequence length="122" mass="12695">MCSICCTAVAGGAERLAPATSSVPAAVVEPRLARMAEMGRTRTAGPLAAGGSSRPSSVVRHRVHTVIRVTASHSKAAILQTGIGWAPPALKCAWDAQVDYPPGIIGSCDTTTLTQLIWRDTE</sequence>
<accession>D8P667</accession>
<gene>
    <name evidence="1" type="ORF">RCFBP_mp30320</name>
</gene>
<name>D8P667_RALSL</name>
<reference evidence="1" key="2">
    <citation type="submission" date="2010-02" db="EMBL/GenBank/DDBJ databases">
        <authorList>
            <person name="Genoscope - CEA"/>
        </authorList>
    </citation>
    <scope>NUCLEOTIDE SEQUENCE</scope>
    <source>
        <strain evidence="1">CFBP2957</strain>
        <plasmid evidence="1">RCFBPv3_mp</plasmid>
    </source>
</reference>
<protein>
    <submittedName>
        <fullName evidence="1">Uncharacterized protein</fullName>
    </submittedName>
</protein>
<geneLocation type="plasmid" evidence="1">
    <name>RCFBPv3_mp</name>
</geneLocation>
<dbReference type="AlphaFoldDB" id="D8P667"/>